<evidence type="ECO:0000256" key="2">
    <source>
        <dbReference type="SAM" id="SignalP"/>
    </source>
</evidence>
<feature type="chain" id="PRO_5045823647" evidence="2">
    <location>
        <begin position="21"/>
        <end position="296"/>
    </location>
</feature>
<organism evidence="3 4">
    <name type="scientific">Prorocentrum cordatum</name>
    <dbReference type="NCBI Taxonomy" id="2364126"/>
    <lineage>
        <taxon>Eukaryota</taxon>
        <taxon>Sar</taxon>
        <taxon>Alveolata</taxon>
        <taxon>Dinophyceae</taxon>
        <taxon>Prorocentrales</taxon>
        <taxon>Prorocentraceae</taxon>
        <taxon>Prorocentrum</taxon>
    </lineage>
</organism>
<reference evidence="3" key="1">
    <citation type="submission" date="2023-10" db="EMBL/GenBank/DDBJ databases">
        <authorList>
            <person name="Chen Y."/>
            <person name="Shah S."/>
            <person name="Dougan E. K."/>
            <person name="Thang M."/>
            <person name="Chan C."/>
        </authorList>
    </citation>
    <scope>NUCLEOTIDE SEQUENCE [LARGE SCALE GENOMIC DNA]</scope>
</reference>
<feature type="compositionally biased region" description="Polar residues" evidence="1">
    <location>
        <begin position="41"/>
        <end position="68"/>
    </location>
</feature>
<comment type="caution">
    <text evidence="3">The sequence shown here is derived from an EMBL/GenBank/DDBJ whole genome shotgun (WGS) entry which is preliminary data.</text>
</comment>
<keyword evidence="4" id="KW-1185">Reference proteome</keyword>
<protein>
    <submittedName>
        <fullName evidence="3">Uncharacterized protein</fullName>
    </submittedName>
</protein>
<sequence length="296" mass="31427">MNYVAFASLAVLLAGYCCVADDQTTTAEEANFATSADDRTTTMQETNPTSSTHDQITTMEESNPTTSAHYQITTTQEANLTKSAHDQITSTEQANPTTNAHDQITTMEQTNPTPSTAMAITTSGIAMAITTPSDATSMSVATSTVDGAGVLPTPPPTPAAPPAPTANNSQWFILQQATVRVSVDHTMCEGIVLAAHPQLPAEIECGEACEKWTTLRNSVEAAVIAKVVDMTLDVIDIPMSFIASTTHHDTFADFGDRTGYGLPLSGSAYIYIYIYVSSPCGLRQVLVETSACPFSR</sequence>
<feature type="signal peptide" evidence="2">
    <location>
        <begin position="1"/>
        <end position="20"/>
    </location>
</feature>
<evidence type="ECO:0000313" key="4">
    <source>
        <dbReference type="Proteomes" id="UP001189429"/>
    </source>
</evidence>
<keyword evidence="2" id="KW-0732">Signal</keyword>
<dbReference type="Proteomes" id="UP001189429">
    <property type="component" value="Unassembled WGS sequence"/>
</dbReference>
<evidence type="ECO:0000313" key="3">
    <source>
        <dbReference type="EMBL" id="CAK0911837.1"/>
    </source>
</evidence>
<accession>A0ABN9YG62</accession>
<proteinExistence type="predicted"/>
<gene>
    <name evidence="3" type="ORF">PCOR1329_LOCUS85588</name>
</gene>
<evidence type="ECO:0000256" key="1">
    <source>
        <dbReference type="SAM" id="MobiDB-lite"/>
    </source>
</evidence>
<dbReference type="EMBL" id="CAUYUJ010022651">
    <property type="protein sequence ID" value="CAK0911837.1"/>
    <property type="molecule type" value="Genomic_DNA"/>
</dbReference>
<name>A0ABN9YG62_9DINO</name>
<feature type="region of interest" description="Disordered" evidence="1">
    <location>
        <begin position="33"/>
        <end position="68"/>
    </location>
</feature>